<gene>
    <name evidence="1" type="ORF">D2917_23840</name>
</gene>
<dbReference type="RefSeq" id="WP_151072177.1">
    <property type="nucleotide sequence ID" value="NZ_CP032519.1"/>
</dbReference>
<dbReference type="EMBL" id="CP032519">
    <property type="protein sequence ID" value="QEZ47186.1"/>
    <property type="molecule type" value="Genomic_DNA"/>
</dbReference>
<dbReference type="AlphaFoldDB" id="A0A5P3VL78"/>
<organism evidence="1 2">
    <name type="scientific">Cupriavidus oxalaticus</name>
    <dbReference type="NCBI Taxonomy" id="96344"/>
    <lineage>
        <taxon>Bacteria</taxon>
        <taxon>Pseudomonadati</taxon>
        <taxon>Pseudomonadota</taxon>
        <taxon>Betaproteobacteria</taxon>
        <taxon>Burkholderiales</taxon>
        <taxon>Burkholderiaceae</taxon>
        <taxon>Cupriavidus</taxon>
    </lineage>
</organism>
<sequence length="112" mass="11982">MTTIGQRSELVQIQKPADGYDDFGQPVIGWVKVIDVWANIVHRSGLETIRADTPTSIVQASIRIPAPAAAGVTAAMRVMCADGIAYNIKGVLPDRVKREFVDLVCETGASDG</sequence>
<dbReference type="InterPro" id="IPR008767">
    <property type="entry name" value="Phage_SPP1_head-tail_adaptor"/>
</dbReference>
<proteinExistence type="predicted"/>
<dbReference type="InterPro" id="IPR038666">
    <property type="entry name" value="SSP1_head-tail_sf"/>
</dbReference>
<dbReference type="Pfam" id="PF05521">
    <property type="entry name" value="Phage_HCP"/>
    <property type="match status" value="1"/>
</dbReference>
<dbReference type="NCBIfam" id="TIGR01563">
    <property type="entry name" value="gp16_SPP1"/>
    <property type="match status" value="1"/>
</dbReference>
<name>A0A5P3VL78_9BURK</name>
<dbReference type="Proteomes" id="UP000325743">
    <property type="component" value="Chromosome 2"/>
</dbReference>
<evidence type="ECO:0000313" key="2">
    <source>
        <dbReference type="Proteomes" id="UP000325743"/>
    </source>
</evidence>
<evidence type="ECO:0000313" key="1">
    <source>
        <dbReference type="EMBL" id="QEZ47186.1"/>
    </source>
</evidence>
<protein>
    <submittedName>
        <fullName evidence="1">Head-tail adaptor protein</fullName>
    </submittedName>
</protein>
<dbReference type="Gene3D" id="2.40.10.270">
    <property type="entry name" value="Bacteriophage SPP1 head-tail adaptor protein"/>
    <property type="match status" value="1"/>
</dbReference>
<accession>A0A5P3VL78</accession>
<reference evidence="1 2" key="1">
    <citation type="submission" date="2018-09" db="EMBL/GenBank/DDBJ databases">
        <title>Complete genome sequence of Cupriavidus oxalaticus T2, a bacterium capable of phenol tolerance and degradation.</title>
        <authorList>
            <person name="Yan J."/>
        </authorList>
    </citation>
    <scope>NUCLEOTIDE SEQUENCE [LARGE SCALE GENOMIC DNA]</scope>
    <source>
        <strain evidence="1 2">T2</strain>
    </source>
</reference>